<feature type="region of interest" description="Disordered" evidence="1">
    <location>
        <begin position="27"/>
        <end position="64"/>
    </location>
</feature>
<dbReference type="OrthoDB" id="3363286at2759"/>
<organism evidence="2 3">
    <name type="scientific">Tilletiopsis washingtonensis</name>
    <dbReference type="NCBI Taxonomy" id="58919"/>
    <lineage>
        <taxon>Eukaryota</taxon>
        <taxon>Fungi</taxon>
        <taxon>Dikarya</taxon>
        <taxon>Basidiomycota</taxon>
        <taxon>Ustilaginomycotina</taxon>
        <taxon>Exobasidiomycetes</taxon>
        <taxon>Entylomatales</taxon>
        <taxon>Entylomatales incertae sedis</taxon>
        <taxon>Tilletiopsis</taxon>
    </lineage>
</organism>
<reference evidence="2 3" key="1">
    <citation type="journal article" date="2018" name="Mol. Biol. Evol.">
        <title>Broad Genomic Sampling Reveals a Smut Pathogenic Ancestry of the Fungal Clade Ustilaginomycotina.</title>
        <authorList>
            <person name="Kijpornyongpan T."/>
            <person name="Mondo S.J."/>
            <person name="Barry K."/>
            <person name="Sandor L."/>
            <person name="Lee J."/>
            <person name="Lipzen A."/>
            <person name="Pangilinan J."/>
            <person name="LaButti K."/>
            <person name="Hainaut M."/>
            <person name="Henrissat B."/>
            <person name="Grigoriev I.V."/>
            <person name="Spatafora J.W."/>
            <person name="Aime M.C."/>
        </authorList>
    </citation>
    <scope>NUCLEOTIDE SEQUENCE [LARGE SCALE GENOMIC DNA]</scope>
    <source>
        <strain evidence="2 3">MCA 4186</strain>
    </source>
</reference>
<name>A0A316Z4E8_9BASI</name>
<keyword evidence="3" id="KW-1185">Reference proteome</keyword>
<evidence type="ECO:0000256" key="1">
    <source>
        <dbReference type="SAM" id="MobiDB-lite"/>
    </source>
</evidence>
<evidence type="ECO:0000313" key="2">
    <source>
        <dbReference type="EMBL" id="PWN95838.1"/>
    </source>
</evidence>
<dbReference type="GeneID" id="37271899"/>
<dbReference type="RefSeq" id="XP_025596117.1">
    <property type="nucleotide sequence ID" value="XM_025744355.1"/>
</dbReference>
<accession>A0A316Z4E8</accession>
<feature type="region of interest" description="Disordered" evidence="1">
    <location>
        <begin position="209"/>
        <end position="251"/>
    </location>
</feature>
<dbReference type="Proteomes" id="UP000245946">
    <property type="component" value="Unassembled WGS sequence"/>
</dbReference>
<feature type="region of interest" description="Disordered" evidence="1">
    <location>
        <begin position="285"/>
        <end position="309"/>
    </location>
</feature>
<proteinExistence type="predicted"/>
<feature type="compositionally biased region" description="Basic and acidic residues" evidence="1">
    <location>
        <begin position="34"/>
        <end position="45"/>
    </location>
</feature>
<dbReference type="EMBL" id="KZ819302">
    <property type="protein sequence ID" value="PWN95838.1"/>
    <property type="molecule type" value="Genomic_DNA"/>
</dbReference>
<gene>
    <name evidence="2" type="ORF">FA09DRAFT_340779</name>
</gene>
<feature type="compositionally biased region" description="Polar residues" evidence="1">
    <location>
        <begin position="229"/>
        <end position="241"/>
    </location>
</feature>
<evidence type="ECO:0000313" key="3">
    <source>
        <dbReference type="Proteomes" id="UP000245946"/>
    </source>
</evidence>
<sequence>MLASPLRRCAVSQAVLPSALMMRLEPVDLPASEASDKSDSTRAEEATSPGDEGSPAASKAKAEALGPDVEIAPAEAIRQRILLPSKLPSTQRTLGRHGRGVWVSLDHELARLATVRGVNRRHVGCAPPPENLPSLISDELCRQLLDTARSLHGAKAGRKQNWLVRRVKGRAWQELLGVTSQEHDALATDTPDDAVWQARQQVSAVLVFPGENAPSPFPDDLSGSAPPTEGNSTPQADQSPPSDLPPALRHMSTPPVYEMAKLLPAAAVQTLHEALRAVSINLQQTKPAKVSKTQAERTDAAAEGLANASAQSSKPRVIALQRSATIVPFAIALHRLALWQGP</sequence>
<dbReference type="AlphaFoldDB" id="A0A316Z4E8"/>
<protein>
    <submittedName>
        <fullName evidence="2">Uncharacterized protein</fullName>
    </submittedName>
</protein>